<dbReference type="InterPro" id="IPR023214">
    <property type="entry name" value="HAD_sf"/>
</dbReference>
<evidence type="ECO:0000256" key="8">
    <source>
        <dbReference type="ARBA" id="ARBA00022801"/>
    </source>
</evidence>
<dbReference type="GO" id="GO:0036424">
    <property type="term" value="F:L-phosphoserine phosphatase activity"/>
    <property type="evidence" value="ECO:0007669"/>
    <property type="project" value="InterPro"/>
</dbReference>
<dbReference type="InterPro" id="IPR050582">
    <property type="entry name" value="HAD-like_SerB"/>
</dbReference>
<evidence type="ECO:0000256" key="13">
    <source>
        <dbReference type="ARBA" id="ARBA00048523"/>
    </source>
</evidence>
<dbReference type="CDD" id="cd07500">
    <property type="entry name" value="HAD_PSP"/>
    <property type="match status" value="1"/>
</dbReference>
<evidence type="ECO:0000256" key="14">
    <source>
        <dbReference type="PIRSR" id="PIRSR604469-1"/>
    </source>
</evidence>
<evidence type="ECO:0000256" key="5">
    <source>
        <dbReference type="ARBA" id="ARBA00015196"/>
    </source>
</evidence>
<dbReference type="NCBIfam" id="TIGR00338">
    <property type="entry name" value="serB"/>
    <property type="match status" value="1"/>
</dbReference>
<keyword evidence="6" id="KW-0028">Amino-acid biosynthesis</keyword>
<evidence type="ECO:0000256" key="3">
    <source>
        <dbReference type="ARBA" id="ARBA00009184"/>
    </source>
</evidence>
<evidence type="ECO:0000256" key="2">
    <source>
        <dbReference type="ARBA" id="ARBA00005135"/>
    </source>
</evidence>
<evidence type="ECO:0000256" key="9">
    <source>
        <dbReference type="ARBA" id="ARBA00022842"/>
    </source>
</evidence>
<dbReference type="PANTHER" id="PTHR43344">
    <property type="entry name" value="PHOSPHOSERINE PHOSPHATASE"/>
    <property type="match status" value="1"/>
</dbReference>
<dbReference type="SFLD" id="SFLDF00029">
    <property type="entry name" value="phosphoserine_phosphatase"/>
    <property type="match status" value="1"/>
</dbReference>
<comment type="pathway">
    <text evidence="2">Amino-acid biosynthesis; L-serine biosynthesis; L-serine from 3-phospho-D-glycerate: step 3/3.</text>
</comment>
<accession>A0A432WNL3</accession>
<evidence type="ECO:0000256" key="4">
    <source>
        <dbReference type="ARBA" id="ARBA00012640"/>
    </source>
</evidence>
<proteinExistence type="inferred from homology"/>
<evidence type="ECO:0000256" key="11">
    <source>
        <dbReference type="ARBA" id="ARBA00031693"/>
    </source>
</evidence>
<keyword evidence="9" id="KW-0460">Magnesium</keyword>
<evidence type="ECO:0000256" key="10">
    <source>
        <dbReference type="ARBA" id="ARBA00023299"/>
    </source>
</evidence>
<evidence type="ECO:0000256" key="12">
    <source>
        <dbReference type="ARBA" id="ARBA00048138"/>
    </source>
</evidence>
<dbReference type="EC" id="3.1.3.3" evidence="4"/>
<reference evidence="15 16" key="1">
    <citation type="journal article" date="2011" name="Front. Microbiol.">
        <title>Genomic signatures of strain selection and enhancement in Bacillus atrophaeus var. globigii, a historical biowarfare simulant.</title>
        <authorList>
            <person name="Gibbons H.S."/>
            <person name="Broomall S.M."/>
            <person name="McNew L.A."/>
            <person name="Daligault H."/>
            <person name="Chapman C."/>
            <person name="Bruce D."/>
            <person name="Karavis M."/>
            <person name="Krepps M."/>
            <person name="McGregor P.A."/>
            <person name="Hong C."/>
            <person name="Park K.H."/>
            <person name="Akmal A."/>
            <person name="Feldman A."/>
            <person name="Lin J.S."/>
            <person name="Chang W.E."/>
            <person name="Higgs B.W."/>
            <person name="Demirev P."/>
            <person name="Lindquist J."/>
            <person name="Liem A."/>
            <person name="Fochler E."/>
            <person name="Read T.D."/>
            <person name="Tapia R."/>
            <person name="Johnson S."/>
            <person name="Bishop-Lilly K.A."/>
            <person name="Detter C."/>
            <person name="Han C."/>
            <person name="Sozhamannan S."/>
            <person name="Rosenzweig C.N."/>
            <person name="Skowronski E.W."/>
        </authorList>
    </citation>
    <scope>NUCLEOTIDE SEQUENCE [LARGE SCALE GENOMIC DNA]</scope>
    <source>
        <strain evidence="15 16">GYP-17</strain>
    </source>
</reference>
<dbReference type="SFLD" id="SFLDS00003">
    <property type="entry name" value="Haloacid_Dehalogenase"/>
    <property type="match status" value="1"/>
</dbReference>
<dbReference type="Gene3D" id="3.40.50.1000">
    <property type="entry name" value="HAD superfamily/HAD-like"/>
    <property type="match status" value="1"/>
</dbReference>
<dbReference type="NCBIfam" id="TIGR01488">
    <property type="entry name" value="HAD-SF-IB"/>
    <property type="match status" value="1"/>
</dbReference>
<evidence type="ECO:0000256" key="7">
    <source>
        <dbReference type="ARBA" id="ARBA00022723"/>
    </source>
</evidence>
<protein>
    <recommendedName>
        <fullName evidence="5">Phosphoserine phosphatase</fullName>
        <ecNumber evidence="4">3.1.3.3</ecNumber>
    </recommendedName>
    <alternativeName>
        <fullName evidence="11">O-phosphoserine phosphohydrolase</fullName>
    </alternativeName>
</protein>
<dbReference type="UniPathway" id="UPA00135">
    <property type="reaction ID" value="UER00198"/>
</dbReference>
<dbReference type="SFLD" id="SFLDG01137">
    <property type="entry name" value="C1.6.1:_Phosphoserine_Phosphat"/>
    <property type="match status" value="1"/>
</dbReference>
<dbReference type="PANTHER" id="PTHR43344:SF2">
    <property type="entry name" value="PHOSPHOSERINE PHOSPHATASE"/>
    <property type="match status" value="1"/>
</dbReference>
<dbReference type="Pfam" id="PF12710">
    <property type="entry name" value="HAD"/>
    <property type="match status" value="1"/>
</dbReference>
<keyword evidence="8" id="KW-0378">Hydrolase</keyword>
<comment type="cofactor">
    <cofactor evidence="1">
        <name>Mg(2+)</name>
        <dbReference type="ChEBI" id="CHEBI:18420"/>
    </cofactor>
</comment>
<dbReference type="Proteomes" id="UP000288405">
    <property type="component" value="Unassembled WGS sequence"/>
</dbReference>
<dbReference type="GO" id="GO:0005737">
    <property type="term" value="C:cytoplasm"/>
    <property type="evidence" value="ECO:0007669"/>
    <property type="project" value="TreeGrafter"/>
</dbReference>
<dbReference type="EMBL" id="PIPM01000003">
    <property type="protein sequence ID" value="RUO35386.1"/>
    <property type="molecule type" value="Genomic_DNA"/>
</dbReference>
<keyword evidence="7" id="KW-0479">Metal-binding</keyword>
<feature type="active site" description="Proton donor" evidence="14">
    <location>
        <position position="40"/>
    </location>
</feature>
<feature type="active site" description="Nucleophile" evidence="14">
    <location>
        <position position="38"/>
    </location>
</feature>
<name>A0A432WNL3_9GAMM</name>
<keyword evidence="10" id="KW-0718">Serine biosynthesis</keyword>
<evidence type="ECO:0000256" key="1">
    <source>
        <dbReference type="ARBA" id="ARBA00001946"/>
    </source>
</evidence>
<dbReference type="InterPro" id="IPR004469">
    <property type="entry name" value="PSP"/>
</dbReference>
<keyword evidence="16" id="KW-1185">Reference proteome</keyword>
<evidence type="ECO:0000313" key="15">
    <source>
        <dbReference type="EMBL" id="RUO35386.1"/>
    </source>
</evidence>
<comment type="caution">
    <text evidence="15">The sequence shown here is derived from an EMBL/GenBank/DDBJ whole genome shotgun (WGS) entry which is preliminary data.</text>
</comment>
<gene>
    <name evidence="15" type="primary">serB</name>
    <name evidence="15" type="ORF">CWE11_05070</name>
</gene>
<dbReference type="GO" id="GO:0006564">
    <property type="term" value="P:L-serine biosynthetic process"/>
    <property type="evidence" value="ECO:0007669"/>
    <property type="project" value="UniProtKB-KW"/>
</dbReference>
<dbReference type="GO" id="GO:0000287">
    <property type="term" value="F:magnesium ion binding"/>
    <property type="evidence" value="ECO:0007669"/>
    <property type="project" value="TreeGrafter"/>
</dbReference>
<dbReference type="AlphaFoldDB" id="A0A432WNL3"/>
<evidence type="ECO:0000313" key="16">
    <source>
        <dbReference type="Proteomes" id="UP000288405"/>
    </source>
</evidence>
<evidence type="ECO:0000256" key="6">
    <source>
        <dbReference type="ARBA" id="ARBA00022605"/>
    </source>
</evidence>
<sequence>MVRNHRSHAGFTLDFFTAQDELMKSLPDVQKPGIAIFDMDSTLIQMESIDAIAAAAGHGEEVARVTEQAMQGELDFTEALQQRVKLLKGVKESLIWDMADNLPYSEGADELLRFFKKHRWRIAIVSGGFTWFADTASMRFGADYVACNVLEVQNGMLTGRLLGSIVDAQAKADALEALMRQYGIPREQTIAVGDGANDIPMLKAAGLGVAYNAKPILREVADVSIEDSLAGLIDILS</sequence>
<comment type="similarity">
    <text evidence="3">Belongs to the HAD-like hydrolase superfamily. SerB family.</text>
</comment>
<dbReference type="InterPro" id="IPR036412">
    <property type="entry name" value="HAD-like_sf"/>
</dbReference>
<dbReference type="SUPFAM" id="SSF56784">
    <property type="entry name" value="HAD-like"/>
    <property type="match status" value="1"/>
</dbReference>
<dbReference type="SFLD" id="SFLDG01136">
    <property type="entry name" value="C1.6:_Phosphoserine_Phosphatas"/>
    <property type="match status" value="1"/>
</dbReference>
<organism evidence="15 16">
    <name type="scientific">Aliidiomarina sanyensis</name>
    <dbReference type="NCBI Taxonomy" id="1249555"/>
    <lineage>
        <taxon>Bacteria</taxon>
        <taxon>Pseudomonadati</taxon>
        <taxon>Pseudomonadota</taxon>
        <taxon>Gammaproteobacteria</taxon>
        <taxon>Alteromonadales</taxon>
        <taxon>Idiomarinaceae</taxon>
        <taxon>Aliidiomarina</taxon>
    </lineage>
</organism>
<comment type="catalytic activity">
    <reaction evidence="13">
        <text>O-phospho-D-serine + H2O = D-serine + phosphate</text>
        <dbReference type="Rhea" id="RHEA:24873"/>
        <dbReference type="ChEBI" id="CHEBI:15377"/>
        <dbReference type="ChEBI" id="CHEBI:35247"/>
        <dbReference type="ChEBI" id="CHEBI:43474"/>
        <dbReference type="ChEBI" id="CHEBI:58680"/>
        <dbReference type="EC" id="3.1.3.3"/>
    </reaction>
</comment>
<comment type="catalytic activity">
    <reaction evidence="12">
        <text>O-phospho-L-serine + H2O = L-serine + phosphate</text>
        <dbReference type="Rhea" id="RHEA:21208"/>
        <dbReference type="ChEBI" id="CHEBI:15377"/>
        <dbReference type="ChEBI" id="CHEBI:33384"/>
        <dbReference type="ChEBI" id="CHEBI:43474"/>
        <dbReference type="ChEBI" id="CHEBI:57524"/>
        <dbReference type="EC" id="3.1.3.3"/>
    </reaction>
</comment>